<dbReference type="EMBL" id="CAKOFQ010006799">
    <property type="protein sequence ID" value="CAH1972473.1"/>
    <property type="molecule type" value="Genomic_DNA"/>
</dbReference>
<dbReference type="Proteomes" id="UP001152888">
    <property type="component" value="Unassembled WGS sequence"/>
</dbReference>
<accession>A0A9P0P939</accession>
<organism evidence="1 2">
    <name type="scientific">Acanthoscelides obtectus</name>
    <name type="common">Bean weevil</name>
    <name type="synonym">Bruchus obtectus</name>
    <dbReference type="NCBI Taxonomy" id="200917"/>
    <lineage>
        <taxon>Eukaryota</taxon>
        <taxon>Metazoa</taxon>
        <taxon>Ecdysozoa</taxon>
        <taxon>Arthropoda</taxon>
        <taxon>Hexapoda</taxon>
        <taxon>Insecta</taxon>
        <taxon>Pterygota</taxon>
        <taxon>Neoptera</taxon>
        <taxon>Endopterygota</taxon>
        <taxon>Coleoptera</taxon>
        <taxon>Polyphaga</taxon>
        <taxon>Cucujiformia</taxon>
        <taxon>Chrysomeloidea</taxon>
        <taxon>Chrysomelidae</taxon>
        <taxon>Bruchinae</taxon>
        <taxon>Bruchini</taxon>
        <taxon>Acanthoscelides</taxon>
    </lineage>
</organism>
<protein>
    <submittedName>
        <fullName evidence="1">Uncharacterized protein</fullName>
    </submittedName>
</protein>
<evidence type="ECO:0000313" key="1">
    <source>
        <dbReference type="EMBL" id="CAH1972473.1"/>
    </source>
</evidence>
<dbReference type="OrthoDB" id="2155246at2759"/>
<sequence>MTTRSGRGGEQSVKKASPTSCAYEEAGADLFTSITPPDYSLGHCLSQDLKIPRGITKIFRNCVAYK</sequence>
<proteinExistence type="predicted"/>
<gene>
    <name evidence="1" type="ORF">ACAOBT_LOCUS10024</name>
</gene>
<comment type="caution">
    <text evidence="1">The sequence shown here is derived from an EMBL/GenBank/DDBJ whole genome shotgun (WGS) entry which is preliminary data.</text>
</comment>
<dbReference type="AlphaFoldDB" id="A0A9P0P939"/>
<name>A0A9P0P939_ACAOB</name>
<keyword evidence="2" id="KW-1185">Reference proteome</keyword>
<evidence type="ECO:0000313" key="2">
    <source>
        <dbReference type="Proteomes" id="UP001152888"/>
    </source>
</evidence>
<reference evidence="1" key="1">
    <citation type="submission" date="2022-03" db="EMBL/GenBank/DDBJ databases">
        <authorList>
            <person name="Sayadi A."/>
        </authorList>
    </citation>
    <scope>NUCLEOTIDE SEQUENCE</scope>
</reference>